<dbReference type="PANTHER" id="PTHR34993">
    <property type="entry name" value="TRANSMEMBRANE PROTEIN"/>
    <property type="match status" value="1"/>
</dbReference>
<evidence type="ECO:0000256" key="1">
    <source>
        <dbReference type="SAM" id="MobiDB-lite"/>
    </source>
</evidence>
<dbReference type="KEGG" id="tva:4754777"/>
<feature type="transmembrane region" description="Helical" evidence="2">
    <location>
        <begin position="518"/>
        <end position="540"/>
    </location>
</feature>
<feature type="transmembrane region" description="Helical" evidence="2">
    <location>
        <begin position="97"/>
        <end position="115"/>
    </location>
</feature>
<feature type="transmembrane region" description="Helical" evidence="2">
    <location>
        <begin position="232"/>
        <end position="254"/>
    </location>
</feature>
<dbReference type="Proteomes" id="UP000001542">
    <property type="component" value="Unassembled WGS sequence"/>
</dbReference>
<feature type="transmembrane region" description="Helical" evidence="2">
    <location>
        <begin position="199"/>
        <end position="220"/>
    </location>
</feature>
<feature type="transmembrane region" description="Helical" evidence="2">
    <location>
        <begin position="65"/>
        <end position="85"/>
    </location>
</feature>
<dbReference type="RefSeq" id="XP_001309930.1">
    <property type="nucleotide sequence ID" value="XM_001309929.1"/>
</dbReference>
<keyword evidence="2" id="KW-1133">Transmembrane helix</keyword>
<accession>A2FDL9</accession>
<evidence type="ECO:0000256" key="2">
    <source>
        <dbReference type="SAM" id="Phobius"/>
    </source>
</evidence>
<keyword evidence="4" id="KW-1185">Reference proteome</keyword>
<organism evidence="3 4">
    <name type="scientific">Trichomonas vaginalis (strain ATCC PRA-98 / G3)</name>
    <dbReference type="NCBI Taxonomy" id="412133"/>
    <lineage>
        <taxon>Eukaryota</taxon>
        <taxon>Metamonada</taxon>
        <taxon>Parabasalia</taxon>
        <taxon>Trichomonadida</taxon>
        <taxon>Trichomonadidae</taxon>
        <taxon>Trichomonas</taxon>
    </lineage>
</organism>
<feature type="transmembrane region" description="Helical" evidence="2">
    <location>
        <begin position="433"/>
        <end position="450"/>
    </location>
</feature>
<keyword evidence="2" id="KW-0812">Transmembrane</keyword>
<feature type="compositionally biased region" description="Acidic residues" evidence="1">
    <location>
        <begin position="624"/>
        <end position="637"/>
    </location>
</feature>
<feature type="transmembrane region" description="Helical" evidence="2">
    <location>
        <begin position="492"/>
        <end position="512"/>
    </location>
</feature>
<dbReference type="EMBL" id="DS113734">
    <property type="protein sequence ID" value="EAX97000.1"/>
    <property type="molecule type" value="Genomic_DNA"/>
</dbReference>
<gene>
    <name evidence="3" type="ORF">TVAG_440160</name>
</gene>
<name>A2FDL9_TRIV3</name>
<feature type="transmembrane region" description="Helical" evidence="2">
    <location>
        <begin position="121"/>
        <end position="139"/>
    </location>
</feature>
<dbReference type="OrthoDB" id="10634452at2759"/>
<reference evidence="3" key="1">
    <citation type="submission" date="2006-10" db="EMBL/GenBank/DDBJ databases">
        <authorList>
            <person name="Amadeo P."/>
            <person name="Zhao Q."/>
            <person name="Wortman J."/>
            <person name="Fraser-Liggett C."/>
            <person name="Carlton J."/>
        </authorList>
    </citation>
    <scope>NUCLEOTIDE SEQUENCE</scope>
    <source>
        <strain evidence="3">G3</strain>
    </source>
</reference>
<feature type="compositionally biased region" description="Basic and acidic residues" evidence="1">
    <location>
        <begin position="606"/>
        <end position="623"/>
    </location>
</feature>
<proteinExistence type="predicted"/>
<feature type="transmembrane region" description="Helical" evidence="2">
    <location>
        <begin position="275"/>
        <end position="295"/>
    </location>
</feature>
<feature type="transmembrane region" description="Helical" evidence="2">
    <location>
        <begin position="456"/>
        <end position="480"/>
    </location>
</feature>
<evidence type="ECO:0000313" key="4">
    <source>
        <dbReference type="Proteomes" id="UP000001542"/>
    </source>
</evidence>
<sequence length="742" mass="85214">MGAVSYSQVIVTLFTYVQRLGIAANFHGVKIPKQLQKLLVVMVNFYNTIEASVPDVPDFDFRSQLVLLSVGIPLLLDIIFIWFIFPFYDVIMHIIDVIGLACFTYFLTTGIVVGFDSVTTTWTVVSAIYIISRIVLMFYNKSKTNEQLFDLVRSICSFFMSHVMPQSEKSITFKELNIQIRKFSKLIDIVPEKGVYWKAAIWLFFGLAFIIGGYVCLGLFFDPGKLPEIVRIVLPIFLLPLGFVCWIAFMLKMFPCGRKVIVKIKQFIRRWGLRFLMLALDVLYIPIIQCLVYHMTPKPQGCDPDYYFYYKHQGTDFLDPFINKTVECLPCARHVTGVCVDMCKGTYQLRMKSSPALLFVDDVLGIMAGVVIYTLVIIMFGIPIMWYLLVRRNTGFVRNINVYGATSEDKWEAITNRLHTTGIFIFQDFKFTHCYWCVFLIVMKLVAMLIEVISEILWLPFIVAQPFYYLFSFVVTWYFAPYLHKFNNILETLLEGVNLVFSIIVVISYFGYEIPEVMSLPFTILLLGLPIVSCFFIVCFDDVKGTKEDEDDPTIIRKVVTQNISRKNSSLAINHRDDMEQLLLPDDQEQPPAPTDQKETDEIHLEVNEEKEQKSEEEKKNDDGENNNEDDGPWEVADCDDQHCILEDGMLDTMDEAIEREKDSLVSPEERVPMVAFEVRKTKCAKLMTKMYETLDVVLDGSTIELLTKILETTVLFGAAATGWYLGALFAHHEKDVDIICG</sequence>
<dbReference type="InParanoid" id="A2FDL9"/>
<dbReference type="PANTHER" id="PTHR34993:SF1">
    <property type="entry name" value="TRANSMEMBRANE PROTEIN"/>
    <property type="match status" value="1"/>
</dbReference>
<keyword evidence="2" id="KW-0472">Membrane</keyword>
<feature type="transmembrane region" description="Helical" evidence="2">
    <location>
        <begin position="363"/>
        <end position="389"/>
    </location>
</feature>
<reference evidence="3" key="2">
    <citation type="journal article" date="2007" name="Science">
        <title>Draft genome sequence of the sexually transmitted pathogen Trichomonas vaginalis.</title>
        <authorList>
            <person name="Carlton J.M."/>
            <person name="Hirt R.P."/>
            <person name="Silva J.C."/>
            <person name="Delcher A.L."/>
            <person name="Schatz M."/>
            <person name="Zhao Q."/>
            <person name="Wortman J.R."/>
            <person name="Bidwell S.L."/>
            <person name="Alsmark U.C.M."/>
            <person name="Besteiro S."/>
            <person name="Sicheritz-Ponten T."/>
            <person name="Noel C.J."/>
            <person name="Dacks J.B."/>
            <person name="Foster P.G."/>
            <person name="Simillion C."/>
            <person name="Van de Peer Y."/>
            <person name="Miranda-Saavedra D."/>
            <person name="Barton G.J."/>
            <person name="Westrop G.D."/>
            <person name="Mueller S."/>
            <person name="Dessi D."/>
            <person name="Fiori P.L."/>
            <person name="Ren Q."/>
            <person name="Paulsen I."/>
            <person name="Zhang H."/>
            <person name="Bastida-Corcuera F.D."/>
            <person name="Simoes-Barbosa A."/>
            <person name="Brown M.T."/>
            <person name="Hayes R.D."/>
            <person name="Mukherjee M."/>
            <person name="Okumura C.Y."/>
            <person name="Schneider R."/>
            <person name="Smith A.J."/>
            <person name="Vanacova S."/>
            <person name="Villalvazo M."/>
            <person name="Haas B.J."/>
            <person name="Pertea M."/>
            <person name="Feldblyum T.V."/>
            <person name="Utterback T.R."/>
            <person name="Shu C.L."/>
            <person name="Osoegawa K."/>
            <person name="de Jong P.J."/>
            <person name="Hrdy I."/>
            <person name="Horvathova L."/>
            <person name="Zubacova Z."/>
            <person name="Dolezal P."/>
            <person name="Malik S.B."/>
            <person name="Logsdon J.M. Jr."/>
            <person name="Henze K."/>
            <person name="Gupta A."/>
            <person name="Wang C.C."/>
            <person name="Dunne R.L."/>
            <person name="Upcroft J.A."/>
            <person name="Upcroft P."/>
            <person name="White O."/>
            <person name="Salzberg S.L."/>
            <person name="Tang P."/>
            <person name="Chiu C.-H."/>
            <person name="Lee Y.-S."/>
            <person name="Embley T.M."/>
            <person name="Coombs G.H."/>
            <person name="Mottram J.C."/>
            <person name="Tachezy J."/>
            <person name="Fraser-Liggett C.M."/>
            <person name="Johnson P.J."/>
        </authorList>
    </citation>
    <scope>NUCLEOTIDE SEQUENCE [LARGE SCALE GENOMIC DNA]</scope>
    <source>
        <strain evidence="3">G3</strain>
    </source>
</reference>
<dbReference type="VEuPathDB" id="TrichDB:TVAGG3_0952600"/>
<dbReference type="AlphaFoldDB" id="A2FDL9"/>
<protein>
    <submittedName>
        <fullName evidence="3">Uncharacterized protein</fullName>
    </submittedName>
</protein>
<feature type="region of interest" description="Disordered" evidence="1">
    <location>
        <begin position="606"/>
        <end position="637"/>
    </location>
</feature>
<dbReference type="VEuPathDB" id="TrichDB:TVAG_440160"/>
<evidence type="ECO:0000313" key="3">
    <source>
        <dbReference type="EMBL" id="EAX97000.1"/>
    </source>
</evidence>